<dbReference type="Proteomes" id="UP000612746">
    <property type="component" value="Unassembled WGS sequence"/>
</dbReference>
<protein>
    <recommendedName>
        <fullName evidence="2">Arrestin C-terminal-like domain-containing protein</fullName>
    </recommendedName>
</protein>
<dbReference type="PANTHER" id="PTHR11188:SF17">
    <property type="entry name" value="FI21816P1"/>
    <property type="match status" value="1"/>
</dbReference>
<feature type="non-terminal residue" evidence="3">
    <location>
        <position position="444"/>
    </location>
</feature>
<proteinExistence type="predicted"/>
<dbReference type="InterPro" id="IPR011022">
    <property type="entry name" value="Arrestin_C-like"/>
</dbReference>
<dbReference type="GO" id="GO:0031625">
    <property type="term" value="F:ubiquitin protein ligase binding"/>
    <property type="evidence" value="ECO:0007669"/>
    <property type="project" value="TreeGrafter"/>
</dbReference>
<organism evidence="3 4">
    <name type="scientific">Umbelopsis vinacea</name>
    <dbReference type="NCBI Taxonomy" id="44442"/>
    <lineage>
        <taxon>Eukaryota</taxon>
        <taxon>Fungi</taxon>
        <taxon>Fungi incertae sedis</taxon>
        <taxon>Mucoromycota</taxon>
        <taxon>Mucoromycotina</taxon>
        <taxon>Umbelopsidomycetes</taxon>
        <taxon>Umbelopsidales</taxon>
        <taxon>Umbelopsidaceae</taxon>
        <taxon>Umbelopsis</taxon>
    </lineage>
</organism>
<dbReference type="InterPro" id="IPR014756">
    <property type="entry name" value="Ig_E-set"/>
</dbReference>
<dbReference type="PANTHER" id="PTHR11188">
    <property type="entry name" value="ARRESTIN DOMAIN CONTAINING PROTEIN"/>
    <property type="match status" value="1"/>
</dbReference>
<evidence type="ECO:0000313" key="4">
    <source>
        <dbReference type="Proteomes" id="UP000612746"/>
    </source>
</evidence>
<dbReference type="SUPFAM" id="SSF81296">
    <property type="entry name" value="E set domains"/>
    <property type="match status" value="2"/>
</dbReference>
<dbReference type="Gene3D" id="2.60.40.640">
    <property type="match status" value="2"/>
</dbReference>
<dbReference type="Pfam" id="PF00339">
    <property type="entry name" value="Arrestin_N"/>
    <property type="match status" value="1"/>
</dbReference>
<dbReference type="Pfam" id="PF02752">
    <property type="entry name" value="Arrestin_C"/>
    <property type="match status" value="1"/>
</dbReference>
<comment type="caution">
    <text evidence="3">The sequence shown here is derived from an EMBL/GenBank/DDBJ whole genome shotgun (WGS) entry which is preliminary data.</text>
</comment>
<dbReference type="OrthoDB" id="2333384at2759"/>
<dbReference type="InterPro" id="IPR050357">
    <property type="entry name" value="Arrestin_domain-protein"/>
</dbReference>
<feature type="region of interest" description="Disordered" evidence="1">
    <location>
        <begin position="376"/>
        <end position="400"/>
    </location>
</feature>
<dbReference type="EMBL" id="JAEPRA010000003">
    <property type="protein sequence ID" value="KAG2187373.1"/>
    <property type="molecule type" value="Genomic_DNA"/>
</dbReference>
<name>A0A8H7UPL1_9FUNG</name>
<evidence type="ECO:0000259" key="2">
    <source>
        <dbReference type="SMART" id="SM01017"/>
    </source>
</evidence>
<dbReference type="GO" id="GO:0005829">
    <property type="term" value="C:cytosol"/>
    <property type="evidence" value="ECO:0007669"/>
    <property type="project" value="TreeGrafter"/>
</dbReference>
<evidence type="ECO:0000256" key="1">
    <source>
        <dbReference type="SAM" id="MobiDB-lite"/>
    </source>
</evidence>
<dbReference type="GO" id="GO:0070086">
    <property type="term" value="P:ubiquitin-dependent endocytosis"/>
    <property type="evidence" value="ECO:0007669"/>
    <property type="project" value="TreeGrafter"/>
</dbReference>
<dbReference type="InterPro" id="IPR014752">
    <property type="entry name" value="Arrestin-like_C"/>
</dbReference>
<sequence>LSIYLVITYYSTLTSSYSGPIETMVHAIHLAPSSEFKINLETDKLILHGNVDESSGVILRGSVTMDCAEATKVKTVSLKFIGKMKVAWTEGVGSHQRFHKDERTIYEHEWSFLPPRKKVYHLGAGQYKWDFELPLPGDLPETIEGSEHGQVYYKLKALAERPTFSMNFVDKRPVQVRRYMLPSALELSQSLLIANEWAGKMSYEISVPCKVYSGGDVIPITFDLTPIAAELKARYVTCTLKEYCTYTAGEHVKSDSRIVKFLRDDEFPCSGDRWTKIELLRVPHIGTNMQTDAETEMIKIKHKLKFTVSLINLDGHISELRAAVPIVISSVSHAEEVNALPAYEDAWKSMPYDPEVLRQLIASGGMPRSLGVAVPNAAASSAHQHPNSDEDDEASNDDRLPWDISGIDLSRVPSYTTAVRSNRLYSFSGSLPTYESISVPGVAR</sequence>
<dbReference type="AlphaFoldDB" id="A0A8H7UPL1"/>
<reference evidence="3" key="1">
    <citation type="submission" date="2020-12" db="EMBL/GenBank/DDBJ databases">
        <title>Metabolic potential, ecology and presence of endohyphal bacteria is reflected in genomic diversity of Mucoromycotina.</title>
        <authorList>
            <person name="Muszewska A."/>
            <person name="Okrasinska A."/>
            <person name="Steczkiewicz K."/>
            <person name="Drgas O."/>
            <person name="Orlowska M."/>
            <person name="Perlinska-Lenart U."/>
            <person name="Aleksandrzak-Piekarczyk T."/>
            <person name="Szatraj K."/>
            <person name="Zielenkiewicz U."/>
            <person name="Pilsyk S."/>
            <person name="Malc E."/>
            <person name="Mieczkowski P."/>
            <person name="Kruszewska J.S."/>
            <person name="Biernat P."/>
            <person name="Pawlowska J."/>
        </authorList>
    </citation>
    <scope>NUCLEOTIDE SEQUENCE</scope>
    <source>
        <strain evidence="3">WA0000051536</strain>
    </source>
</reference>
<evidence type="ECO:0000313" key="3">
    <source>
        <dbReference type="EMBL" id="KAG2187373.1"/>
    </source>
</evidence>
<gene>
    <name evidence="3" type="ORF">INT44_005059</name>
</gene>
<keyword evidence="4" id="KW-1185">Reference proteome</keyword>
<accession>A0A8H7UPL1</accession>
<dbReference type="GO" id="GO:0005886">
    <property type="term" value="C:plasma membrane"/>
    <property type="evidence" value="ECO:0007669"/>
    <property type="project" value="TreeGrafter"/>
</dbReference>
<dbReference type="SMART" id="SM01017">
    <property type="entry name" value="Arrestin_C"/>
    <property type="match status" value="1"/>
</dbReference>
<feature type="domain" description="Arrestin C-terminal-like" evidence="2">
    <location>
        <begin position="197"/>
        <end position="333"/>
    </location>
</feature>
<dbReference type="InterPro" id="IPR011021">
    <property type="entry name" value="Arrestin-like_N"/>
</dbReference>
<dbReference type="GO" id="GO:0030674">
    <property type="term" value="F:protein-macromolecule adaptor activity"/>
    <property type="evidence" value="ECO:0007669"/>
    <property type="project" value="TreeGrafter"/>
</dbReference>